<accession>A0A395UZT1</accession>
<evidence type="ECO:0000313" key="1">
    <source>
        <dbReference type="EMBL" id="RGR52797.1"/>
    </source>
</evidence>
<evidence type="ECO:0000313" key="4">
    <source>
        <dbReference type="Proteomes" id="UP000284296"/>
    </source>
</evidence>
<comment type="caution">
    <text evidence="1">The sequence shown here is derived from an EMBL/GenBank/DDBJ whole genome shotgun (WGS) entry which is preliminary data.</text>
</comment>
<sequence>MEEVNQLQKAGKDSQQIQIGNVIINSAGITEERARAVFNEMIPQALANYTEEAQKIATERVNKLEERIMPQINQVEGLLPAFADPAFQVLLRKAQQKAAITERENDYDLLTELLVCHVQKGNDRKNRAGIVKAVDIIDTIDNDALCALTIAFVLDNFWPATGNAKEGIEVLSQMYNALIYESLPSNLNWLDHLDILGVIRITPFSQMNKIEDIFTGRFDGYVSVGIKKGTEEYESALQIIQSIGLNKNILVDNIFLDDYVRLEIGNLDDINSLSIFNNLGTRSINQREIEALRDVINLYEKNVDLQNKVKERFMNLIDEHEPLKTLQEWWNSISGAFSITGVGKIIAYINAKRCIPELPDILE</sequence>
<dbReference type="RefSeq" id="WP_118004299.1">
    <property type="nucleotide sequence ID" value="NZ_QRUJ01000018.1"/>
</dbReference>
<dbReference type="InterPro" id="IPR053773">
    <property type="entry name" value="Vpar_1526-like"/>
</dbReference>
<evidence type="ECO:0000313" key="2">
    <source>
        <dbReference type="EMBL" id="RGT80393.1"/>
    </source>
</evidence>
<dbReference type="AlphaFoldDB" id="A0A395UZT1"/>
<dbReference type="NCBIfam" id="NF045477">
    <property type="entry name" value="LPO_1073_dom"/>
    <property type="match status" value="1"/>
</dbReference>
<protein>
    <submittedName>
        <fullName evidence="1">Uncharacterized protein</fullName>
    </submittedName>
</protein>
<reference evidence="3 4" key="1">
    <citation type="submission" date="2018-08" db="EMBL/GenBank/DDBJ databases">
        <title>A genome reference for cultivated species of the human gut microbiota.</title>
        <authorList>
            <person name="Zou Y."/>
            <person name="Xue W."/>
            <person name="Luo G."/>
        </authorList>
    </citation>
    <scope>NUCLEOTIDE SEQUENCE [LARGE SCALE GENOMIC DNA]</scope>
    <source>
        <strain evidence="2 4">AF18-16LB</strain>
        <strain evidence="1 3">AF25-15</strain>
    </source>
</reference>
<dbReference type="Proteomes" id="UP000266066">
    <property type="component" value="Unassembled WGS sequence"/>
</dbReference>
<proteinExistence type="predicted"/>
<dbReference type="EMBL" id="QRXG01000017">
    <property type="protein sequence ID" value="RGT80393.1"/>
    <property type="molecule type" value="Genomic_DNA"/>
</dbReference>
<dbReference type="EMBL" id="QRUJ01000018">
    <property type="protein sequence ID" value="RGR52797.1"/>
    <property type="molecule type" value="Genomic_DNA"/>
</dbReference>
<evidence type="ECO:0000313" key="3">
    <source>
        <dbReference type="Proteomes" id="UP000266066"/>
    </source>
</evidence>
<name>A0A395UZT1_9FIRM</name>
<gene>
    <name evidence="2" type="ORF">DWX06_10450</name>
    <name evidence="1" type="ORF">DWY38_13270</name>
</gene>
<dbReference type="Proteomes" id="UP000284296">
    <property type="component" value="Unassembled WGS sequence"/>
</dbReference>
<organism evidence="1 3">
    <name type="scientific">Agathobacter rectalis</name>
    <dbReference type="NCBI Taxonomy" id="39491"/>
    <lineage>
        <taxon>Bacteria</taxon>
        <taxon>Bacillati</taxon>
        <taxon>Bacillota</taxon>
        <taxon>Clostridia</taxon>
        <taxon>Lachnospirales</taxon>
        <taxon>Lachnospiraceae</taxon>
        <taxon>Agathobacter</taxon>
    </lineage>
</organism>